<comment type="caution">
    <text evidence="8">The sequence shown here is derived from an EMBL/GenBank/DDBJ whole genome shotgun (WGS) entry which is preliminary data.</text>
</comment>
<gene>
    <name evidence="8" type="ORF">Nepgr_031536</name>
</gene>
<dbReference type="InterPro" id="IPR040454">
    <property type="entry name" value="TF_IIIC_Tfc1/Sfc1"/>
</dbReference>
<name>A0AAD3TIN9_NEPGR</name>
<evidence type="ECO:0000313" key="8">
    <source>
        <dbReference type="EMBL" id="GMH29693.1"/>
    </source>
</evidence>
<keyword evidence="9" id="KW-1185">Reference proteome</keyword>
<proteinExistence type="predicted"/>
<evidence type="ECO:0000256" key="3">
    <source>
        <dbReference type="ARBA" id="ARBA00023163"/>
    </source>
</evidence>
<dbReference type="GO" id="GO:0001003">
    <property type="term" value="F:RNA polymerase III type 2 promoter sequence-specific DNA binding"/>
    <property type="evidence" value="ECO:0007669"/>
    <property type="project" value="TreeGrafter"/>
</dbReference>
<feature type="region of interest" description="Disordered" evidence="5">
    <location>
        <begin position="510"/>
        <end position="550"/>
    </location>
</feature>
<feature type="compositionally biased region" description="Acidic residues" evidence="5">
    <location>
        <begin position="531"/>
        <end position="549"/>
    </location>
</feature>
<evidence type="ECO:0000256" key="2">
    <source>
        <dbReference type="ARBA" id="ARBA00023125"/>
    </source>
</evidence>
<evidence type="ECO:0000256" key="1">
    <source>
        <dbReference type="ARBA" id="ARBA00004123"/>
    </source>
</evidence>
<dbReference type="InterPro" id="IPR042536">
    <property type="entry name" value="TFIIIC_tauA_Sfc1"/>
</dbReference>
<accession>A0AAD3TIN9</accession>
<dbReference type="Pfam" id="PF09734">
    <property type="entry name" value="Tau95"/>
    <property type="match status" value="1"/>
</dbReference>
<protein>
    <submittedName>
        <fullName evidence="8">Uncharacterized protein</fullName>
    </submittedName>
</protein>
<evidence type="ECO:0000256" key="5">
    <source>
        <dbReference type="SAM" id="MobiDB-lite"/>
    </source>
</evidence>
<dbReference type="GO" id="GO:0000127">
    <property type="term" value="C:transcription factor TFIIIC complex"/>
    <property type="evidence" value="ECO:0007669"/>
    <property type="project" value="InterPro"/>
</dbReference>
<dbReference type="Pfam" id="PF17682">
    <property type="entry name" value="Tau95_N"/>
    <property type="match status" value="1"/>
</dbReference>
<evidence type="ECO:0000256" key="4">
    <source>
        <dbReference type="ARBA" id="ARBA00023242"/>
    </source>
</evidence>
<dbReference type="GO" id="GO:0006384">
    <property type="term" value="P:transcription initiation at RNA polymerase III promoter"/>
    <property type="evidence" value="ECO:0007669"/>
    <property type="project" value="InterPro"/>
</dbReference>
<comment type="subcellular location">
    <subcellularLocation>
        <location evidence="1">Nucleus</location>
    </subcellularLocation>
</comment>
<dbReference type="Proteomes" id="UP001279734">
    <property type="component" value="Unassembled WGS sequence"/>
</dbReference>
<feature type="domain" description="Transcription factor IIIC subunit 5 HTH" evidence="6">
    <location>
        <begin position="236"/>
        <end position="393"/>
    </location>
</feature>
<feature type="compositionally biased region" description="Acidic residues" evidence="5">
    <location>
        <begin position="614"/>
        <end position="626"/>
    </location>
</feature>
<dbReference type="Gene3D" id="3.30.200.160">
    <property type="entry name" value="TFIIIC, subcomplex tauA, subunit Sfc1, barrel domain"/>
    <property type="match status" value="1"/>
</dbReference>
<dbReference type="EMBL" id="BSYO01000036">
    <property type="protein sequence ID" value="GMH29693.1"/>
    <property type="molecule type" value="Genomic_DNA"/>
</dbReference>
<sequence length="626" mass="71637">MGLLLLRSTSFTIVSDPHWRNFRRIENSMGIIKDGSVSGRLPSAEAFAVHYPGYPSSTSRAVETLGGIDAIAKTRSSKLNKLELRFRPEDPYSHPAFGQLYPCNNFILRICRRKCSDDQSDDFVSKPSRCHSSESNSCDSKPGNLVETHPAVAREGDVAAQTVNSQTPGDIITNLSADLIARVRESYHFNGMVDYQHVLAVHADAGRRKRKSWAEVEGPATEKGDLGNLGNDNLMILVPQLFSLKDIPENLVLRPSATLSSKKKQEGVLQHRWEMEIEPSLAIDFNIKDILITFIQIPRKVNWEQFIPKESDQWNWQTAVSKLFDERPIWPKISISERLRDMGGKCADNLLRRLLFRSAYYFGNGPFQRLWIRKGYDPRKDPESRIYQRIDFRVPPPLRGYCNTANGLEHRWEDVCAFRVFPYKCQIYLQLYELHDDYIQQEIQKPPTQTVCTCPTGWFSSYLLDSLRLRVALRFLSIYPQAEAESLLKSVSERFEKSKRMHFQTNFRLDEEAESQVHGEPTGIEDKAESSNDDEEENEIDGDDGEEDMDVYHPSHLAAEETDYSLQTDSYLDGLNISRSYLQELFGSFPMADSGASHLSKDADSHGEYQIYEQDSDDNNSDDDYY</sequence>
<feature type="region of interest" description="Disordered" evidence="5">
    <location>
        <begin position="592"/>
        <end position="626"/>
    </location>
</feature>
<feature type="domain" description="Transcription factor IIIC subunit Tfc1/Sfc1 triple barrel" evidence="7">
    <location>
        <begin position="48"/>
        <end position="197"/>
    </location>
</feature>
<dbReference type="InterPro" id="IPR041499">
    <property type="entry name" value="Tfc1/Sfc1_N"/>
</dbReference>
<dbReference type="PANTHER" id="PTHR13230">
    <property type="entry name" value="GENERAL TRANSCRIPTION FACTOR IIIC, POLYPEPTIDE 5"/>
    <property type="match status" value="1"/>
</dbReference>
<keyword evidence="3" id="KW-0804">Transcription</keyword>
<evidence type="ECO:0000259" key="7">
    <source>
        <dbReference type="Pfam" id="PF17682"/>
    </source>
</evidence>
<dbReference type="InterPro" id="IPR019136">
    <property type="entry name" value="TF_IIIC_su-5_HTH"/>
</dbReference>
<evidence type="ECO:0000259" key="6">
    <source>
        <dbReference type="Pfam" id="PF09734"/>
    </source>
</evidence>
<dbReference type="AlphaFoldDB" id="A0AAD3TIN9"/>
<dbReference type="GO" id="GO:0001002">
    <property type="term" value="F:RNA polymerase III type 1 promoter sequence-specific DNA binding"/>
    <property type="evidence" value="ECO:0007669"/>
    <property type="project" value="TreeGrafter"/>
</dbReference>
<dbReference type="GO" id="GO:0005634">
    <property type="term" value="C:nucleus"/>
    <property type="evidence" value="ECO:0007669"/>
    <property type="project" value="UniProtKB-SubCell"/>
</dbReference>
<organism evidence="8 9">
    <name type="scientific">Nepenthes gracilis</name>
    <name type="common">Slender pitcher plant</name>
    <dbReference type="NCBI Taxonomy" id="150966"/>
    <lineage>
        <taxon>Eukaryota</taxon>
        <taxon>Viridiplantae</taxon>
        <taxon>Streptophyta</taxon>
        <taxon>Embryophyta</taxon>
        <taxon>Tracheophyta</taxon>
        <taxon>Spermatophyta</taxon>
        <taxon>Magnoliopsida</taxon>
        <taxon>eudicotyledons</taxon>
        <taxon>Gunneridae</taxon>
        <taxon>Pentapetalae</taxon>
        <taxon>Caryophyllales</taxon>
        <taxon>Nepenthaceae</taxon>
        <taxon>Nepenthes</taxon>
    </lineage>
</organism>
<keyword evidence="4" id="KW-0539">Nucleus</keyword>
<dbReference type="PANTHER" id="PTHR13230:SF5">
    <property type="entry name" value="GENERAL TRANSCRIPTION FACTOR 3C POLYPEPTIDE 5"/>
    <property type="match status" value="1"/>
</dbReference>
<keyword evidence="2" id="KW-0238">DNA-binding</keyword>
<reference evidence="8" key="1">
    <citation type="submission" date="2023-05" db="EMBL/GenBank/DDBJ databases">
        <title>Nepenthes gracilis genome sequencing.</title>
        <authorList>
            <person name="Fukushima K."/>
        </authorList>
    </citation>
    <scope>NUCLEOTIDE SEQUENCE</scope>
    <source>
        <strain evidence="8">SING2019-196</strain>
    </source>
</reference>
<evidence type="ECO:0000313" key="9">
    <source>
        <dbReference type="Proteomes" id="UP001279734"/>
    </source>
</evidence>
<feature type="region of interest" description="Disordered" evidence="5">
    <location>
        <begin position="124"/>
        <end position="145"/>
    </location>
</feature>